<sequence length="147" mass="16347">METQSTPLTFPNKNTEGPFSDIKVGHIAIRTADYKGLIAWYQEKLSFRLIREWTAGDMQLAFIAPANDNDVIIEILGTQQIPDAEPIKTGYDHICFNVGNLEHTIQALTASGIEIVRCFPVPAIGKKVAFIADPEGNRIEFCEDLIL</sequence>
<dbReference type="Gene3D" id="3.10.180.10">
    <property type="entry name" value="2,3-Dihydroxybiphenyl 1,2-Dioxygenase, domain 1"/>
    <property type="match status" value="1"/>
</dbReference>
<keyword evidence="4" id="KW-1185">Reference proteome</keyword>
<evidence type="ECO:0000259" key="2">
    <source>
        <dbReference type="PROSITE" id="PS51819"/>
    </source>
</evidence>
<dbReference type="InterPro" id="IPR004360">
    <property type="entry name" value="Glyas_Fos-R_dOase_dom"/>
</dbReference>
<dbReference type="InterPro" id="IPR051785">
    <property type="entry name" value="MMCE/EMCE_epimerase"/>
</dbReference>
<organism evidence="3 4">
    <name type="scientific">Flavobacterium pallidum</name>
    <dbReference type="NCBI Taxonomy" id="2172098"/>
    <lineage>
        <taxon>Bacteria</taxon>
        <taxon>Pseudomonadati</taxon>
        <taxon>Bacteroidota</taxon>
        <taxon>Flavobacteriia</taxon>
        <taxon>Flavobacteriales</taxon>
        <taxon>Flavobacteriaceae</taxon>
        <taxon>Flavobacterium</taxon>
    </lineage>
</organism>
<dbReference type="PROSITE" id="PS51819">
    <property type="entry name" value="VOC"/>
    <property type="match status" value="1"/>
</dbReference>
<reference evidence="3 4" key="1">
    <citation type="submission" date="2018-05" db="EMBL/GenBank/DDBJ databases">
        <title>Genome sequencing of Flavobacterium sp. HYN0049.</title>
        <authorList>
            <person name="Yi H."/>
            <person name="Baek C."/>
        </authorList>
    </citation>
    <scope>NUCLEOTIDE SEQUENCE [LARGE SCALE GENOMIC DNA]</scope>
    <source>
        <strain evidence="3 4">HYN0049</strain>
    </source>
</reference>
<dbReference type="PANTHER" id="PTHR43048:SF3">
    <property type="entry name" value="METHYLMALONYL-COA EPIMERASE, MITOCHONDRIAL"/>
    <property type="match status" value="1"/>
</dbReference>
<protein>
    <recommendedName>
        <fullName evidence="2">VOC domain-containing protein</fullName>
    </recommendedName>
</protein>
<dbReference type="SUPFAM" id="SSF54593">
    <property type="entry name" value="Glyoxalase/Bleomycin resistance protein/Dihydroxybiphenyl dioxygenase"/>
    <property type="match status" value="1"/>
</dbReference>
<dbReference type="EMBL" id="CP029187">
    <property type="protein sequence ID" value="AWI26318.1"/>
    <property type="molecule type" value="Genomic_DNA"/>
</dbReference>
<dbReference type="AlphaFoldDB" id="A0A2S1SIT5"/>
<dbReference type="GO" id="GO:0004493">
    <property type="term" value="F:methylmalonyl-CoA epimerase activity"/>
    <property type="evidence" value="ECO:0007669"/>
    <property type="project" value="TreeGrafter"/>
</dbReference>
<evidence type="ECO:0000313" key="4">
    <source>
        <dbReference type="Proteomes" id="UP000244937"/>
    </source>
</evidence>
<dbReference type="RefSeq" id="WP_108904096.1">
    <property type="nucleotide sequence ID" value="NZ_CP029187.1"/>
</dbReference>
<dbReference type="Pfam" id="PF00903">
    <property type="entry name" value="Glyoxalase"/>
    <property type="match status" value="1"/>
</dbReference>
<feature type="domain" description="VOC" evidence="2">
    <location>
        <begin position="23"/>
        <end position="144"/>
    </location>
</feature>
<dbReference type="Proteomes" id="UP000244937">
    <property type="component" value="Chromosome"/>
</dbReference>
<dbReference type="GO" id="GO:0046491">
    <property type="term" value="P:L-methylmalonyl-CoA metabolic process"/>
    <property type="evidence" value="ECO:0007669"/>
    <property type="project" value="TreeGrafter"/>
</dbReference>
<dbReference type="PANTHER" id="PTHR43048">
    <property type="entry name" value="METHYLMALONYL-COA EPIMERASE"/>
    <property type="match status" value="1"/>
</dbReference>
<keyword evidence="1" id="KW-0479">Metal-binding</keyword>
<accession>A0A2S1SIT5</accession>
<name>A0A2S1SIT5_9FLAO</name>
<dbReference type="GO" id="GO:0046872">
    <property type="term" value="F:metal ion binding"/>
    <property type="evidence" value="ECO:0007669"/>
    <property type="project" value="UniProtKB-KW"/>
</dbReference>
<evidence type="ECO:0000313" key="3">
    <source>
        <dbReference type="EMBL" id="AWI26318.1"/>
    </source>
</evidence>
<dbReference type="KEGG" id="fpal:HYN49_10630"/>
<proteinExistence type="predicted"/>
<evidence type="ECO:0000256" key="1">
    <source>
        <dbReference type="ARBA" id="ARBA00022723"/>
    </source>
</evidence>
<dbReference type="InterPro" id="IPR029068">
    <property type="entry name" value="Glyas_Bleomycin-R_OHBP_Dase"/>
</dbReference>
<gene>
    <name evidence="3" type="ORF">HYN49_10630</name>
</gene>
<dbReference type="OrthoDB" id="9795618at2"/>
<dbReference type="InterPro" id="IPR037523">
    <property type="entry name" value="VOC_core"/>
</dbReference>